<feature type="region of interest" description="Disordered" evidence="1">
    <location>
        <begin position="352"/>
        <end position="371"/>
    </location>
</feature>
<name>A0A8H6TCB6_9AGAR</name>
<feature type="compositionally biased region" description="Low complexity" evidence="1">
    <location>
        <begin position="304"/>
        <end position="321"/>
    </location>
</feature>
<proteinExistence type="predicted"/>
<evidence type="ECO:0000313" key="4">
    <source>
        <dbReference type="EMBL" id="KAF7316190.1"/>
    </source>
</evidence>
<gene>
    <name evidence="4" type="ORF">MIND_00137200</name>
</gene>
<feature type="compositionally biased region" description="Basic and acidic residues" evidence="1">
    <location>
        <begin position="258"/>
        <end position="273"/>
    </location>
</feature>
<sequence>MLARMHVLLALLLAGHGRASASTTTTTANKHAQYRQEQEWQFHGQQHFLYHVNHYYARQLLMQDPHHLARQLNLNGQFPPSPTSSYDFWWPYPPAGTPTTIPIAIATPTQAAFFLSTTPAFAFSLADATTIPPSPSSIMTPTSAPSSATPSDSPAISTPVSTIMALPATNSTLAYHAPQKLAMMSSAHLIYIVSGSAVGGLLLGGMTAWMVYSCIKRRSQARDQEPRQRRGRKSYGTLEVGPEYHTSMPQEYSEEGEWLSRRGLLQEKRRSQGDEEELEEEEPETRAFLHPQTALNPPMRHKSVVSTTTRATSPTPSGRTSLYLDLPDVNDGVPWESLRHKSIKRGMLERLKDDSDDGKNARIARRPSWAAHGRHNSDVLLSDAQADLSRMTSKVTTGVLSRASSSGVGMGFRIMSESPVKERGADVFRWPTVKSQKKDNYTPAPMRVARSRSKSPEKRAASPDKLQRAKSPPVRGRGRKAIAEMEEDGVSTSELRRVLAQSPAQVSSPVLEQTLCFTPVSAQVTSFASFGEALGGRK</sequence>
<keyword evidence="2" id="KW-1133">Transmembrane helix</keyword>
<accession>A0A8H6TCB6</accession>
<organism evidence="4 5">
    <name type="scientific">Mycena indigotica</name>
    <dbReference type="NCBI Taxonomy" id="2126181"/>
    <lineage>
        <taxon>Eukaryota</taxon>
        <taxon>Fungi</taxon>
        <taxon>Dikarya</taxon>
        <taxon>Basidiomycota</taxon>
        <taxon>Agaricomycotina</taxon>
        <taxon>Agaricomycetes</taxon>
        <taxon>Agaricomycetidae</taxon>
        <taxon>Agaricales</taxon>
        <taxon>Marasmiineae</taxon>
        <taxon>Mycenaceae</taxon>
        <taxon>Mycena</taxon>
    </lineage>
</organism>
<comment type="caution">
    <text evidence="4">The sequence shown here is derived from an EMBL/GenBank/DDBJ whole genome shotgun (WGS) entry which is preliminary data.</text>
</comment>
<evidence type="ECO:0000256" key="1">
    <source>
        <dbReference type="SAM" id="MobiDB-lite"/>
    </source>
</evidence>
<evidence type="ECO:0000256" key="2">
    <source>
        <dbReference type="SAM" id="Phobius"/>
    </source>
</evidence>
<feature type="compositionally biased region" description="Acidic residues" evidence="1">
    <location>
        <begin position="274"/>
        <end position="283"/>
    </location>
</feature>
<evidence type="ECO:0000256" key="3">
    <source>
        <dbReference type="SAM" id="SignalP"/>
    </source>
</evidence>
<feature type="compositionally biased region" description="Basic and acidic residues" evidence="1">
    <location>
        <begin position="454"/>
        <end position="467"/>
    </location>
</feature>
<evidence type="ECO:0000313" key="5">
    <source>
        <dbReference type="Proteomes" id="UP000636479"/>
    </source>
</evidence>
<keyword evidence="5" id="KW-1185">Reference proteome</keyword>
<protein>
    <recommendedName>
        <fullName evidence="6">Transmembrane protein</fullName>
    </recommendedName>
</protein>
<dbReference type="GeneID" id="59340819"/>
<feature type="transmembrane region" description="Helical" evidence="2">
    <location>
        <begin position="189"/>
        <end position="212"/>
    </location>
</feature>
<reference evidence="4" key="1">
    <citation type="submission" date="2020-05" db="EMBL/GenBank/DDBJ databases">
        <title>Mycena genomes resolve the evolution of fungal bioluminescence.</title>
        <authorList>
            <person name="Tsai I.J."/>
        </authorList>
    </citation>
    <scope>NUCLEOTIDE SEQUENCE</scope>
    <source>
        <strain evidence="4">171206Taipei</strain>
    </source>
</reference>
<dbReference type="AlphaFoldDB" id="A0A8H6TCB6"/>
<keyword evidence="2" id="KW-0472">Membrane</keyword>
<feature type="signal peptide" evidence="3">
    <location>
        <begin position="1"/>
        <end position="21"/>
    </location>
</feature>
<dbReference type="Proteomes" id="UP000636479">
    <property type="component" value="Unassembled WGS sequence"/>
</dbReference>
<keyword evidence="3" id="KW-0732">Signal</keyword>
<feature type="region of interest" description="Disordered" evidence="1">
    <location>
        <begin position="219"/>
        <end position="323"/>
    </location>
</feature>
<dbReference type="EMBL" id="JACAZF010000001">
    <property type="protein sequence ID" value="KAF7316190.1"/>
    <property type="molecule type" value="Genomic_DNA"/>
</dbReference>
<feature type="chain" id="PRO_5034047496" description="Transmembrane protein" evidence="3">
    <location>
        <begin position="22"/>
        <end position="538"/>
    </location>
</feature>
<dbReference type="RefSeq" id="XP_037226213.1">
    <property type="nucleotide sequence ID" value="XM_037358303.1"/>
</dbReference>
<evidence type="ECO:0008006" key="6">
    <source>
        <dbReference type="Google" id="ProtNLM"/>
    </source>
</evidence>
<keyword evidence="2" id="KW-0812">Transmembrane</keyword>
<dbReference type="OrthoDB" id="3269515at2759"/>
<feature type="region of interest" description="Disordered" evidence="1">
    <location>
        <begin position="134"/>
        <end position="156"/>
    </location>
</feature>
<feature type="region of interest" description="Disordered" evidence="1">
    <location>
        <begin position="428"/>
        <end position="507"/>
    </location>
</feature>